<protein>
    <recommendedName>
        <fullName evidence="4">Adhesin domain-containing protein</fullName>
    </recommendedName>
</protein>
<keyword evidence="1" id="KW-0732">Signal</keyword>
<feature type="chain" id="PRO_5032675821" description="Adhesin domain-containing protein" evidence="1">
    <location>
        <begin position="20"/>
        <end position="360"/>
    </location>
</feature>
<reference evidence="2 3" key="1">
    <citation type="submission" date="2020-04" db="EMBL/GenBank/DDBJ databases">
        <authorList>
            <person name="Yin C."/>
        </authorList>
    </citation>
    <scope>NUCLEOTIDE SEQUENCE [LARGE SCALE GENOMIC DNA]</scope>
    <source>
        <strain evidence="2 3">Ae27</strain>
    </source>
</reference>
<evidence type="ECO:0000313" key="3">
    <source>
        <dbReference type="Proteomes" id="UP000570474"/>
    </source>
</evidence>
<evidence type="ECO:0000313" key="2">
    <source>
        <dbReference type="EMBL" id="NLR66713.1"/>
    </source>
</evidence>
<dbReference type="AlphaFoldDB" id="A0A847RUF6"/>
<comment type="caution">
    <text evidence="2">The sequence shown here is derived from an EMBL/GenBank/DDBJ whole genome shotgun (WGS) entry which is preliminary data.</text>
</comment>
<dbReference type="RefSeq" id="WP_168872622.1">
    <property type="nucleotide sequence ID" value="NZ_JABAIA010000002.1"/>
</dbReference>
<keyword evidence="3" id="KW-1185">Reference proteome</keyword>
<evidence type="ECO:0000256" key="1">
    <source>
        <dbReference type="SAM" id="SignalP"/>
    </source>
</evidence>
<dbReference type="EMBL" id="JABAIA010000002">
    <property type="protein sequence ID" value="NLR66713.1"/>
    <property type="molecule type" value="Genomic_DNA"/>
</dbReference>
<name>A0A847RUF6_9BACT</name>
<dbReference type="Proteomes" id="UP000570474">
    <property type="component" value="Unassembled WGS sequence"/>
</dbReference>
<gene>
    <name evidence="2" type="ORF">HGH92_20555</name>
</gene>
<proteinExistence type="predicted"/>
<feature type="signal peptide" evidence="1">
    <location>
        <begin position="1"/>
        <end position="19"/>
    </location>
</feature>
<accession>A0A847RUF6</accession>
<evidence type="ECO:0008006" key="4">
    <source>
        <dbReference type="Google" id="ProtNLM"/>
    </source>
</evidence>
<organism evidence="2 3">
    <name type="scientific">Chitinophaga varians</name>
    <dbReference type="NCBI Taxonomy" id="2202339"/>
    <lineage>
        <taxon>Bacteria</taxon>
        <taxon>Pseudomonadati</taxon>
        <taxon>Bacteroidota</taxon>
        <taxon>Chitinophagia</taxon>
        <taxon>Chitinophagales</taxon>
        <taxon>Chitinophagaceae</taxon>
        <taxon>Chitinophaga</taxon>
    </lineage>
</organism>
<sequence length="360" mass="39591">MKLKFSLLLCLVLPLFTFATNGDVTYKKTIRKEFTVSAGTAFSLSNKYGKVVFHIWGKNEIKAAITITGFGKNDQEAQGITESVNIDANQNGNNVSINTSYNPSKSGGSWFSWGSKKDSKDYVNIDYDVFIPESLARLRVENSFGDVVADKFNFPAELQLNYCSYDIRDAADLQLRLNYCDRGRIGKANKVVLKGNYSNLKAEQLDLLDVNSNYSNYTVTNLGTLKLAANYDDYKIQRVEKVNGHVAFSDTNIGDLVTDISMKVTYGDLNIKKIVPGFKGADLILTFSDLKLNLPRRLPLQLDVVIVNGDLSTGGLELKNVNSNKTSSTLIYRAQSGGGSEGSPVIKIKGTNSDASLNAY</sequence>